<comment type="caution">
    <text evidence="1">The sequence shown here is derived from an EMBL/GenBank/DDBJ whole genome shotgun (WGS) entry which is preliminary data.</text>
</comment>
<name>A0ABS4CWR6_9BACI</name>
<dbReference type="EMBL" id="JAFDST010000002">
    <property type="protein sequence ID" value="MBP1081982.1"/>
    <property type="molecule type" value="Genomic_DNA"/>
</dbReference>
<sequence>METTFVQIGNRSDGVTGAVNPPVYLSTAYVHSGIGE</sequence>
<evidence type="ECO:0000313" key="1">
    <source>
        <dbReference type="EMBL" id="MBP1081982.1"/>
    </source>
</evidence>
<organism evidence="1 2">
    <name type="scientific">Bacillus capparidis</name>
    <dbReference type="NCBI Taxonomy" id="1840411"/>
    <lineage>
        <taxon>Bacteria</taxon>
        <taxon>Bacillati</taxon>
        <taxon>Bacillota</taxon>
        <taxon>Bacilli</taxon>
        <taxon>Bacillales</taxon>
        <taxon>Bacillaceae</taxon>
        <taxon>Bacillus</taxon>
    </lineage>
</organism>
<evidence type="ECO:0000313" key="2">
    <source>
        <dbReference type="Proteomes" id="UP000674416"/>
    </source>
</evidence>
<gene>
    <name evidence="1" type="ORF">JOC74_002475</name>
</gene>
<proteinExistence type="predicted"/>
<protein>
    <submittedName>
        <fullName evidence="1">Cystathionine beta-lyase/cystathionine gamma-synthase</fullName>
    </submittedName>
</protein>
<dbReference type="Proteomes" id="UP000674416">
    <property type="component" value="Unassembled WGS sequence"/>
</dbReference>
<keyword evidence="2" id="KW-1185">Reference proteome</keyword>
<reference evidence="1 2" key="1">
    <citation type="submission" date="2021-01" db="EMBL/GenBank/DDBJ databases">
        <title>Genomic Encyclopedia of Type Strains, Phase IV (KMG-IV): sequencing the most valuable type-strain genomes for metagenomic binning, comparative biology and taxonomic classification.</title>
        <authorList>
            <person name="Goeker M."/>
        </authorList>
    </citation>
    <scope>NUCLEOTIDE SEQUENCE [LARGE SCALE GENOMIC DNA]</scope>
    <source>
        <strain evidence="1 2">DSM 103394</strain>
    </source>
</reference>
<accession>A0ABS4CWR6</accession>